<feature type="transmembrane region" description="Helical" evidence="2">
    <location>
        <begin position="40"/>
        <end position="60"/>
    </location>
</feature>
<dbReference type="Proteomes" id="UP000199632">
    <property type="component" value="Unassembled WGS sequence"/>
</dbReference>
<evidence type="ECO:0000256" key="1">
    <source>
        <dbReference type="SAM" id="MobiDB-lite"/>
    </source>
</evidence>
<evidence type="ECO:0000259" key="3">
    <source>
        <dbReference type="Pfam" id="PF05729"/>
    </source>
</evidence>
<keyword evidence="2" id="KW-0812">Transmembrane</keyword>
<evidence type="ECO:0000313" key="5">
    <source>
        <dbReference type="Proteomes" id="UP000199632"/>
    </source>
</evidence>
<feature type="transmembrane region" description="Helical" evidence="2">
    <location>
        <begin position="452"/>
        <end position="472"/>
    </location>
</feature>
<keyword evidence="5" id="KW-1185">Reference proteome</keyword>
<evidence type="ECO:0000256" key="2">
    <source>
        <dbReference type="SAM" id="Phobius"/>
    </source>
</evidence>
<feature type="region of interest" description="Disordered" evidence="1">
    <location>
        <begin position="600"/>
        <end position="625"/>
    </location>
</feature>
<feature type="transmembrane region" description="Helical" evidence="2">
    <location>
        <begin position="524"/>
        <end position="543"/>
    </location>
</feature>
<protein>
    <submittedName>
        <fullName evidence="4">NACHT domain-containing protein</fullName>
    </submittedName>
</protein>
<accession>A0A1H3NC68</accession>
<evidence type="ECO:0000313" key="4">
    <source>
        <dbReference type="EMBL" id="SDY86270.1"/>
    </source>
</evidence>
<organism evidence="4 5">
    <name type="scientific">Asanoa ishikariensis</name>
    <dbReference type="NCBI Taxonomy" id="137265"/>
    <lineage>
        <taxon>Bacteria</taxon>
        <taxon>Bacillati</taxon>
        <taxon>Actinomycetota</taxon>
        <taxon>Actinomycetes</taxon>
        <taxon>Micromonosporales</taxon>
        <taxon>Micromonosporaceae</taxon>
        <taxon>Asanoa</taxon>
    </lineage>
</organism>
<dbReference type="STRING" id="137265.SAMN05421684_1967"/>
<dbReference type="InterPro" id="IPR007111">
    <property type="entry name" value="NACHT_NTPase"/>
</dbReference>
<feature type="transmembrane region" description="Helical" evidence="2">
    <location>
        <begin position="423"/>
        <end position="445"/>
    </location>
</feature>
<reference evidence="5" key="1">
    <citation type="submission" date="2016-10" db="EMBL/GenBank/DDBJ databases">
        <authorList>
            <person name="Varghese N."/>
            <person name="Submissions S."/>
        </authorList>
    </citation>
    <scope>NUCLEOTIDE SEQUENCE [LARGE SCALE GENOMIC DNA]</scope>
    <source>
        <strain evidence="5">DSM 44718</strain>
    </source>
</reference>
<keyword evidence="2" id="KW-0472">Membrane</keyword>
<dbReference type="Pfam" id="PF05729">
    <property type="entry name" value="NACHT"/>
    <property type="match status" value="1"/>
</dbReference>
<dbReference type="AlphaFoldDB" id="A0A1H3NC68"/>
<feature type="domain" description="NACHT" evidence="3">
    <location>
        <begin position="151"/>
        <end position="304"/>
    </location>
</feature>
<dbReference type="InterPro" id="IPR027417">
    <property type="entry name" value="P-loop_NTPase"/>
</dbReference>
<name>A0A1H3NC68_9ACTN</name>
<sequence>MDGVKLAGRAAVVAFLLAATAGVVWMFLGPGAKNALVSNANVIGGLSGVCTLAFSIMTLWPDVARRRTADAFTTQAMQVAVDYLSSETLHYWCAEAKGRKITMPSPAVVRWRWSSSSYAATVHEIEPTLLTEGVVNKLRELLYEPLGAQARIVLVGGPGSGKTTAMMLLLIDILKSRSSSPTSPVPLWLTLGSWNPDTTALHEWAAATLSRDHPGLVTACGHRSAAKELIRAGKVALFLDGLDEMPPERQGRALDVIDRESVGLPLVITSRPEQYGDAVAEGRLWGAAVIEMLPIDPDQARDFLLTEQLGDRRSAWEAVAANLKDRPDDPIARTLTTPLALCLARDAYANADPMTLLGSDVHPTSEALLQHLLFRSLTIAYPDQGEREHAVYWLSWIARHLGPERDLRWWEIHTWVSFKKQQLIMSLQVGVWLGILVGLAAGISVGRATDRVSGLVVGIVLGTIVGVLRGLVSALRLPEVVPPTTPVGDPAAIHRAEQLRGLKVGLAPGVVGGAGSGLVVGLPFGFASGLTVGLILGFAYWLTSGLSNDAASRLQIAELALGRGVKLMPFLESAWHKQVLRRAGTVYQFRHAALQDLLADPSRDAPHPRRPRNAAPAGATPSARA</sequence>
<feature type="compositionally biased region" description="Low complexity" evidence="1">
    <location>
        <begin position="613"/>
        <end position="625"/>
    </location>
</feature>
<dbReference type="EMBL" id="FNQB01000001">
    <property type="protein sequence ID" value="SDY86270.1"/>
    <property type="molecule type" value="Genomic_DNA"/>
</dbReference>
<dbReference type="RefSeq" id="WP_176984829.1">
    <property type="nucleotide sequence ID" value="NZ_BOND01000027.1"/>
</dbReference>
<dbReference type="Gene3D" id="3.40.50.300">
    <property type="entry name" value="P-loop containing nucleotide triphosphate hydrolases"/>
    <property type="match status" value="1"/>
</dbReference>
<feature type="transmembrane region" description="Helical" evidence="2">
    <location>
        <begin position="6"/>
        <end position="28"/>
    </location>
</feature>
<gene>
    <name evidence="4" type="ORF">SAMN05421684_1967</name>
</gene>
<keyword evidence="2" id="KW-1133">Transmembrane helix</keyword>
<dbReference type="SUPFAM" id="SSF52540">
    <property type="entry name" value="P-loop containing nucleoside triphosphate hydrolases"/>
    <property type="match status" value="1"/>
</dbReference>
<proteinExistence type="predicted"/>